<evidence type="ECO:0000256" key="8">
    <source>
        <dbReference type="ARBA" id="ARBA00022801"/>
    </source>
</evidence>
<dbReference type="GO" id="GO:0004177">
    <property type="term" value="F:aminopeptidase activity"/>
    <property type="evidence" value="ECO:0007669"/>
    <property type="project" value="UniProtKB-KW"/>
</dbReference>
<name>A0A3R9NXS6_9BACT</name>
<keyword evidence="5 10" id="KW-0031">Aminopeptidase</keyword>
<evidence type="ECO:0000313" key="10">
    <source>
        <dbReference type="EMBL" id="RSL16245.1"/>
    </source>
</evidence>
<evidence type="ECO:0000256" key="5">
    <source>
        <dbReference type="ARBA" id="ARBA00022438"/>
    </source>
</evidence>
<dbReference type="GO" id="GO:0008237">
    <property type="term" value="F:metallopeptidase activity"/>
    <property type="evidence" value="ECO:0007669"/>
    <property type="project" value="UniProtKB-KW"/>
</dbReference>
<dbReference type="OrthoDB" id="9803993at2"/>
<proteinExistence type="inferred from homology"/>
<gene>
    <name evidence="10" type="ORF">EDE15_1756</name>
</gene>
<protein>
    <submittedName>
        <fullName evidence="10">Aminopeptidase T</fullName>
    </submittedName>
</protein>
<evidence type="ECO:0000256" key="2">
    <source>
        <dbReference type="ARBA" id="ARBA00001946"/>
    </source>
</evidence>
<comment type="cofactor">
    <cofactor evidence="3">
        <name>Zn(2+)</name>
        <dbReference type="ChEBI" id="CHEBI:29105"/>
    </cofactor>
</comment>
<dbReference type="InterPro" id="IPR052170">
    <property type="entry name" value="M29_Exopeptidase"/>
</dbReference>
<dbReference type="RefSeq" id="WP_125484880.1">
    <property type="nucleotide sequence ID" value="NZ_RSDW01000001.1"/>
</dbReference>
<dbReference type="EMBL" id="RSDW01000001">
    <property type="protein sequence ID" value="RSL16245.1"/>
    <property type="molecule type" value="Genomic_DNA"/>
</dbReference>
<keyword evidence="11" id="KW-1185">Reference proteome</keyword>
<keyword evidence="7" id="KW-0479">Metal-binding</keyword>
<dbReference type="InterPro" id="IPR000787">
    <property type="entry name" value="Peptidase_M29"/>
</dbReference>
<comment type="cofactor">
    <cofactor evidence="2">
        <name>Mg(2+)</name>
        <dbReference type="ChEBI" id="CHEBI:18420"/>
    </cofactor>
</comment>
<dbReference type="PRINTS" id="PR00919">
    <property type="entry name" value="THERMOPTASE"/>
</dbReference>
<organism evidence="10 11">
    <name type="scientific">Edaphobacter aggregans</name>
    <dbReference type="NCBI Taxonomy" id="570835"/>
    <lineage>
        <taxon>Bacteria</taxon>
        <taxon>Pseudomonadati</taxon>
        <taxon>Acidobacteriota</taxon>
        <taxon>Terriglobia</taxon>
        <taxon>Terriglobales</taxon>
        <taxon>Acidobacteriaceae</taxon>
        <taxon>Edaphobacter</taxon>
    </lineage>
</organism>
<evidence type="ECO:0000256" key="9">
    <source>
        <dbReference type="ARBA" id="ARBA00023049"/>
    </source>
</evidence>
<evidence type="ECO:0000256" key="1">
    <source>
        <dbReference type="ARBA" id="ARBA00001941"/>
    </source>
</evidence>
<evidence type="ECO:0000256" key="7">
    <source>
        <dbReference type="ARBA" id="ARBA00022723"/>
    </source>
</evidence>
<dbReference type="InterPro" id="IPR035097">
    <property type="entry name" value="M29_N-terminal"/>
</dbReference>
<dbReference type="AlphaFoldDB" id="A0A3R9NXS6"/>
<dbReference type="GO" id="GO:0006508">
    <property type="term" value="P:proteolysis"/>
    <property type="evidence" value="ECO:0007669"/>
    <property type="project" value="UniProtKB-KW"/>
</dbReference>
<keyword evidence="8" id="KW-0378">Hydrolase</keyword>
<dbReference type="Proteomes" id="UP000269669">
    <property type="component" value="Unassembled WGS sequence"/>
</dbReference>
<dbReference type="Pfam" id="PF02073">
    <property type="entry name" value="Peptidase_M29"/>
    <property type="match status" value="1"/>
</dbReference>
<dbReference type="PANTHER" id="PTHR34448:SF3">
    <property type="entry name" value="AMINOPEPTIDASE AMPS"/>
    <property type="match status" value="1"/>
</dbReference>
<comment type="cofactor">
    <cofactor evidence="1">
        <name>Co(2+)</name>
        <dbReference type="ChEBI" id="CHEBI:48828"/>
    </cofactor>
</comment>
<keyword evidence="9" id="KW-0482">Metalloprotease</keyword>
<comment type="caution">
    <text evidence="10">The sequence shown here is derived from an EMBL/GenBank/DDBJ whole genome shotgun (WGS) entry which is preliminary data.</text>
</comment>
<evidence type="ECO:0000256" key="3">
    <source>
        <dbReference type="ARBA" id="ARBA00001947"/>
    </source>
</evidence>
<evidence type="ECO:0000256" key="6">
    <source>
        <dbReference type="ARBA" id="ARBA00022670"/>
    </source>
</evidence>
<dbReference type="SUPFAM" id="SSF144052">
    <property type="entry name" value="Thermophilic metalloprotease-like"/>
    <property type="match status" value="1"/>
</dbReference>
<dbReference type="PANTHER" id="PTHR34448">
    <property type="entry name" value="AMINOPEPTIDASE"/>
    <property type="match status" value="1"/>
</dbReference>
<comment type="similarity">
    <text evidence="4">Belongs to the peptidase M29 family.</text>
</comment>
<accession>A0A3R9NXS6</accession>
<evidence type="ECO:0000313" key="11">
    <source>
        <dbReference type="Proteomes" id="UP000269669"/>
    </source>
</evidence>
<reference evidence="10 11" key="1">
    <citation type="submission" date="2018-12" db="EMBL/GenBank/DDBJ databases">
        <title>Sequencing of bacterial isolates from soil warming experiment in Harvard Forest, Massachusetts, USA.</title>
        <authorList>
            <person name="Deangelis K."/>
        </authorList>
    </citation>
    <scope>NUCLEOTIDE SEQUENCE [LARGE SCALE GENOMIC DNA]</scope>
    <source>
        <strain evidence="10 11">EB153</strain>
    </source>
</reference>
<sequence length="422" mass="45169">MSVAEAVVTTKFSDLTLDGKLDRLAEVAVRVGLGLRAGQELIMSSPMEALPLARKITEQAYKAGALLVTTFYSDDPSVLARYEYGPDASFDFAPVWLQDGIAAGFKSGAARLAIAGGNPALLAKQDPAKVARANVAASKAGKPAMELITRHEINWTIVACATPEWAKLVFPGEPEDVAVAKLWEAIFVSSRVNVDDPVVEWQQHGERLKKRVDMLNAKRYSALHFKSPVTDLTVGLADDHLWAGGGTTAGNGVYCQPNIPTEECFTTPHKDRVDGTVRASKPLSHQGTLIENIEVRFEGGRIVEAKATAGEDVLNRLISTDDGARRLGEVALVPHGSPIAQSGVLFWNTLFDENAASHIALGQAYSTCILGGEKMDAAELAARGANESLIHVDWMIGSGEMDVDGIAADGTAEPLMRKGEWV</sequence>
<dbReference type="GO" id="GO:0046872">
    <property type="term" value="F:metal ion binding"/>
    <property type="evidence" value="ECO:0007669"/>
    <property type="project" value="UniProtKB-KW"/>
</dbReference>
<evidence type="ECO:0000256" key="4">
    <source>
        <dbReference type="ARBA" id="ARBA00008236"/>
    </source>
</evidence>
<dbReference type="Gene3D" id="3.40.1830.10">
    <property type="entry name" value="Thermophilic metalloprotease (M29)"/>
    <property type="match status" value="1"/>
</dbReference>
<keyword evidence="6" id="KW-0645">Protease</keyword>